<dbReference type="AlphaFoldDB" id="W1I9T3"/>
<protein>
    <submittedName>
        <fullName evidence="1">Unclassified</fullName>
    </submittedName>
</protein>
<organism evidence="1">
    <name type="scientific">Fusarium clavum</name>
    <dbReference type="NCBI Taxonomy" id="2594811"/>
    <lineage>
        <taxon>Eukaryota</taxon>
        <taxon>Fungi</taxon>
        <taxon>Dikarya</taxon>
        <taxon>Ascomycota</taxon>
        <taxon>Pezizomycotina</taxon>
        <taxon>Sordariomycetes</taxon>
        <taxon>Hypocreomycetidae</taxon>
        <taxon>Hypocreales</taxon>
        <taxon>Nectriaceae</taxon>
        <taxon>Fusarium</taxon>
        <taxon>Fusarium incarnatum-equiseti species complex</taxon>
    </lineage>
</organism>
<keyword evidence="1" id="KW-0496">Mitochondrion</keyword>
<name>W1I9T3_9HYPO</name>
<reference evidence="1" key="1">
    <citation type="submission" date="2013-05" db="EMBL/GenBank/DDBJ databases">
        <title>Draft genome sequences of six wheat associated Fusarium spp. isolates.</title>
        <authorList>
            <person name="Moolhuijzen P.M."/>
            <person name="Manners J.M."/>
            <person name="Wilcox S."/>
            <person name="Bellgard M.I."/>
            <person name="Gardiner D.M."/>
        </authorList>
    </citation>
    <scope>NUCLEOTIDE SEQUENCE</scope>
    <source>
        <strain evidence="1">CS3069</strain>
    </source>
</reference>
<evidence type="ECO:0000313" key="1">
    <source>
        <dbReference type="EMBL" id="CDL73430.1"/>
    </source>
</evidence>
<geneLocation type="mitochondrion" evidence="1"/>
<dbReference type="EMBL" id="CBMI010005100">
    <property type="protein sequence ID" value="CDL73430.1"/>
    <property type="molecule type" value="Genomic_DNA"/>
</dbReference>
<proteinExistence type="predicted"/>
<gene>
    <name evidence="1" type="ORF">BN850_0138170</name>
</gene>
<dbReference type="EMBL" id="HG321346">
    <property type="protein sequence ID" value="CEF82691.1"/>
    <property type="molecule type" value="Genomic_DNA"/>
</dbReference>
<accession>W1I9T3</accession>
<sequence length="47" mass="5433">MSGVFESCVENVESKEVCVWSNNWYLVADKLIANKVRYVYELTTDSL</sequence>